<name>A0A0J7K083_LASNI</name>
<dbReference type="GO" id="GO:0004553">
    <property type="term" value="F:hydrolase activity, hydrolyzing O-glycosyl compounds"/>
    <property type="evidence" value="ECO:0007669"/>
    <property type="project" value="InterPro"/>
</dbReference>
<proteinExistence type="predicted"/>
<evidence type="ECO:0000256" key="5">
    <source>
        <dbReference type="ARBA" id="ARBA00023002"/>
    </source>
</evidence>
<dbReference type="InterPro" id="IPR018087">
    <property type="entry name" value="Glyco_hydro_5_CS"/>
</dbReference>
<keyword evidence="6" id="KW-1015">Disulfide bond</keyword>
<evidence type="ECO:0000256" key="8">
    <source>
        <dbReference type="RuleBase" id="RU371123"/>
    </source>
</evidence>
<evidence type="ECO:0000259" key="9">
    <source>
        <dbReference type="PROSITE" id="PS51324"/>
    </source>
</evidence>
<comment type="caution">
    <text evidence="10">The sequence shown here is derived from an EMBL/GenBank/DDBJ whole genome shotgun (WGS) entry which is preliminary data.</text>
</comment>
<feature type="domain" description="ERV/ALR sulfhydryl oxidase" evidence="9">
    <location>
        <begin position="177"/>
        <end position="284"/>
    </location>
</feature>
<comment type="cofactor">
    <cofactor evidence="1 8">
        <name>FAD</name>
        <dbReference type="ChEBI" id="CHEBI:57692"/>
    </cofactor>
</comment>
<evidence type="ECO:0000256" key="6">
    <source>
        <dbReference type="ARBA" id="ARBA00023157"/>
    </source>
</evidence>
<evidence type="ECO:0000256" key="4">
    <source>
        <dbReference type="ARBA" id="ARBA00022827"/>
    </source>
</evidence>
<dbReference type="EC" id="1.8.3.2" evidence="8"/>
<keyword evidence="5 8" id="KW-0560">Oxidoreductase</keyword>
<keyword evidence="11" id="KW-1185">Reference proteome</keyword>
<dbReference type="PROSITE" id="PS00659">
    <property type="entry name" value="GLYCOSYL_HYDROL_F5"/>
    <property type="match status" value="1"/>
</dbReference>
<dbReference type="GO" id="GO:0016972">
    <property type="term" value="F:thiol oxidase activity"/>
    <property type="evidence" value="ECO:0007669"/>
    <property type="project" value="UniProtKB-EC"/>
</dbReference>
<comment type="catalytic activity">
    <reaction evidence="8">
        <text>2 R'C(R)SH + O2 = R'C(R)S-S(R)CR' + H2O2</text>
        <dbReference type="Rhea" id="RHEA:17357"/>
        <dbReference type="ChEBI" id="CHEBI:15379"/>
        <dbReference type="ChEBI" id="CHEBI:16240"/>
        <dbReference type="ChEBI" id="CHEBI:16520"/>
        <dbReference type="ChEBI" id="CHEBI:17412"/>
        <dbReference type="EC" id="1.8.3.2"/>
    </reaction>
</comment>
<keyword evidence="10" id="KW-0489">Methyltransferase</keyword>
<dbReference type="GO" id="GO:0032259">
    <property type="term" value="P:methylation"/>
    <property type="evidence" value="ECO:0007669"/>
    <property type="project" value="UniProtKB-KW"/>
</dbReference>
<evidence type="ECO:0000256" key="3">
    <source>
        <dbReference type="ARBA" id="ARBA00022801"/>
    </source>
</evidence>
<evidence type="ECO:0000256" key="1">
    <source>
        <dbReference type="ARBA" id="ARBA00001974"/>
    </source>
</evidence>
<dbReference type="Proteomes" id="UP000036403">
    <property type="component" value="Unassembled WGS sequence"/>
</dbReference>
<dbReference type="Pfam" id="PF04777">
    <property type="entry name" value="Evr1_Alr"/>
    <property type="match status" value="1"/>
</dbReference>
<dbReference type="Gene3D" id="1.20.120.310">
    <property type="entry name" value="ERV/ALR sulfhydryl oxidase domain"/>
    <property type="match status" value="1"/>
</dbReference>
<organism evidence="10 11">
    <name type="scientific">Lasius niger</name>
    <name type="common">Black garden ant</name>
    <dbReference type="NCBI Taxonomy" id="67767"/>
    <lineage>
        <taxon>Eukaryota</taxon>
        <taxon>Metazoa</taxon>
        <taxon>Ecdysozoa</taxon>
        <taxon>Arthropoda</taxon>
        <taxon>Hexapoda</taxon>
        <taxon>Insecta</taxon>
        <taxon>Pterygota</taxon>
        <taxon>Neoptera</taxon>
        <taxon>Endopterygota</taxon>
        <taxon>Hymenoptera</taxon>
        <taxon>Apocrita</taxon>
        <taxon>Aculeata</taxon>
        <taxon>Formicoidea</taxon>
        <taxon>Formicidae</taxon>
        <taxon>Formicinae</taxon>
        <taxon>Lasius</taxon>
        <taxon>Lasius</taxon>
    </lineage>
</organism>
<dbReference type="EMBL" id="LBMM01018699">
    <property type="protein sequence ID" value="KMQ83719.1"/>
    <property type="molecule type" value="Genomic_DNA"/>
</dbReference>
<dbReference type="SUPFAM" id="SSF69000">
    <property type="entry name" value="FAD-dependent thiol oxidase"/>
    <property type="match status" value="1"/>
</dbReference>
<dbReference type="OrthoDB" id="6408194at2759"/>
<dbReference type="GO" id="GO:0005975">
    <property type="term" value="P:carbohydrate metabolic process"/>
    <property type="evidence" value="ECO:0007669"/>
    <property type="project" value="InterPro"/>
</dbReference>
<evidence type="ECO:0000256" key="2">
    <source>
        <dbReference type="ARBA" id="ARBA00022630"/>
    </source>
</evidence>
<protein>
    <recommendedName>
        <fullName evidence="8">Sulfhydryl oxidase</fullName>
        <ecNumber evidence="8">1.8.3.2</ecNumber>
    </recommendedName>
</protein>
<evidence type="ECO:0000313" key="11">
    <source>
        <dbReference type="Proteomes" id="UP000036403"/>
    </source>
</evidence>
<dbReference type="AlphaFoldDB" id="A0A0J7K083"/>
<accession>A0A0J7K083</accession>
<dbReference type="PROSITE" id="PS51324">
    <property type="entry name" value="ERV_ALR"/>
    <property type="match status" value="1"/>
</dbReference>
<keyword evidence="3" id="KW-0378">Hydrolase</keyword>
<keyword evidence="10" id="KW-0808">Transferase</keyword>
<sequence>MDSETYNVLKRFSSYRFVDRSDLKRLRPHARPFVAEKIDHMLDRINPSADLEHFHLDKYRTTFRDQSPHVIKDEVATTFLLFVSAQLSEIKIVRTFHLPGAWDLETQWTYLLKWLTFSVLTLLYNVRWKTEYFPYLDEMMADLMLGDSRALRRLAEQIGIEFGRDTFEAEEWYTKLLYHNSSVYGSYYWRLIHWMAEAAMLRTENPDVALARSLWKEYTIASMHRTLLCIYCKQHYLEILERYRDRFENDTDYPRLWYDVHNEVNKKTNKTVYPEEEFEKDREFMRRALY</sequence>
<dbReference type="InterPro" id="IPR017905">
    <property type="entry name" value="ERV/ALR_sulphydryl_oxidase"/>
</dbReference>
<dbReference type="GO" id="GO:0008168">
    <property type="term" value="F:methyltransferase activity"/>
    <property type="evidence" value="ECO:0007669"/>
    <property type="project" value="UniProtKB-KW"/>
</dbReference>
<keyword evidence="4 8" id="KW-0274">FAD</keyword>
<keyword evidence="7" id="KW-0326">Glycosidase</keyword>
<dbReference type="PaxDb" id="67767-A0A0J7K083"/>
<evidence type="ECO:0000256" key="7">
    <source>
        <dbReference type="ARBA" id="ARBA00023295"/>
    </source>
</evidence>
<keyword evidence="2 8" id="KW-0285">Flavoprotein</keyword>
<gene>
    <name evidence="10" type="ORF">RF55_19274</name>
</gene>
<dbReference type="InterPro" id="IPR036774">
    <property type="entry name" value="ERV/ALR_sulphydryl_oxid_sf"/>
</dbReference>
<evidence type="ECO:0000313" key="10">
    <source>
        <dbReference type="EMBL" id="KMQ83719.1"/>
    </source>
</evidence>
<reference evidence="10 11" key="1">
    <citation type="submission" date="2015-04" db="EMBL/GenBank/DDBJ databases">
        <title>Lasius niger genome sequencing.</title>
        <authorList>
            <person name="Konorov E.A."/>
            <person name="Nikitin M.A."/>
            <person name="Kirill M.V."/>
            <person name="Chang P."/>
        </authorList>
    </citation>
    <scope>NUCLEOTIDE SEQUENCE [LARGE SCALE GENOMIC DNA]</scope>
    <source>
        <tissue evidence="10">Whole</tissue>
    </source>
</reference>